<evidence type="ECO:0000313" key="2">
    <source>
        <dbReference type="Proteomes" id="UP000240883"/>
    </source>
</evidence>
<organism evidence="1 2">
    <name type="scientific">Corynespora cassiicola Philippines</name>
    <dbReference type="NCBI Taxonomy" id="1448308"/>
    <lineage>
        <taxon>Eukaryota</taxon>
        <taxon>Fungi</taxon>
        <taxon>Dikarya</taxon>
        <taxon>Ascomycota</taxon>
        <taxon>Pezizomycotina</taxon>
        <taxon>Dothideomycetes</taxon>
        <taxon>Pleosporomycetidae</taxon>
        <taxon>Pleosporales</taxon>
        <taxon>Corynesporascaceae</taxon>
        <taxon>Corynespora</taxon>
    </lineage>
</organism>
<dbReference type="AlphaFoldDB" id="A0A2T2NL33"/>
<proteinExistence type="predicted"/>
<sequence length="207" mass="21804">MPGYVTGLSARSHALDDHHHTITRHPCRSRRPGLLRIAAAGHNGCAQLPPAAPRDGGVESPFPSHARFGRRPTLVFHIGPQSPRAPHHAVLRSIAALPHIKLRSIVARVSHRERGALAPSQLSPSRAMYQGSTTAIGAPPTLCSPPALHLPSHCLLTNGAATHLPGLTGDCAATQPALKAEGLDARRATSAPSLSLVCNFTLMLNLL</sequence>
<gene>
    <name evidence="1" type="ORF">BS50DRAFT_407624</name>
</gene>
<reference evidence="1 2" key="1">
    <citation type="journal article" date="2018" name="Front. Microbiol.">
        <title>Genome-Wide Analysis of Corynespora cassiicola Leaf Fall Disease Putative Effectors.</title>
        <authorList>
            <person name="Lopez D."/>
            <person name="Ribeiro S."/>
            <person name="Label P."/>
            <person name="Fumanal B."/>
            <person name="Venisse J.S."/>
            <person name="Kohler A."/>
            <person name="de Oliveira R.R."/>
            <person name="Labutti K."/>
            <person name="Lipzen A."/>
            <person name="Lail K."/>
            <person name="Bauer D."/>
            <person name="Ohm R.A."/>
            <person name="Barry K.W."/>
            <person name="Spatafora J."/>
            <person name="Grigoriev I.V."/>
            <person name="Martin F.M."/>
            <person name="Pujade-Renaud V."/>
        </authorList>
    </citation>
    <scope>NUCLEOTIDE SEQUENCE [LARGE SCALE GENOMIC DNA]</scope>
    <source>
        <strain evidence="1 2">Philippines</strain>
    </source>
</reference>
<dbReference type="EMBL" id="KZ678136">
    <property type="protein sequence ID" value="PSN66133.1"/>
    <property type="molecule type" value="Genomic_DNA"/>
</dbReference>
<evidence type="ECO:0000313" key="1">
    <source>
        <dbReference type="EMBL" id="PSN66133.1"/>
    </source>
</evidence>
<protein>
    <submittedName>
        <fullName evidence="1">Uncharacterized protein</fullName>
    </submittedName>
</protein>
<accession>A0A2T2NL33</accession>
<keyword evidence="2" id="KW-1185">Reference proteome</keyword>
<dbReference type="Proteomes" id="UP000240883">
    <property type="component" value="Unassembled WGS sequence"/>
</dbReference>
<name>A0A2T2NL33_CORCC</name>